<comment type="caution">
    <text evidence="1">The sequence shown here is derived from an EMBL/GenBank/DDBJ whole genome shotgun (WGS) entry which is preliminary data.</text>
</comment>
<proteinExistence type="predicted"/>
<dbReference type="AlphaFoldDB" id="A0A5J4Q9S9"/>
<organism evidence="1">
    <name type="scientific">termite gut metagenome</name>
    <dbReference type="NCBI Taxonomy" id="433724"/>
    <lineage>
        <taxon>unclassified sequences</taxon>
        <taxon>metagenomes</taxon>
        <taxon>organismal metagenomes</taxon>
    </lineage>
</organism>
<sequence>MATKAIQLSATQSVADPDGVPNSWSLILLPDPPDIQRIQPESACVGFNDGVNCERATTQGRPYLAK</sequence>
<reference evidence="1" key="1">
    <citation type="submission" date="2019-03" db="EMBL/GenBank/DDBJ databases">
        <title>Single cell metagenomics reveals metabolic interactions within the superorganism composed of flagellate Streblomastix strix and complex community of Bacteroidetes bacteria on its surface.</title>
        <authorList>
            <person name="Treitli S.C."/>
            <person name="Kolisko M."/>
            <person name="Husnik F."/>
            <person name="Keeling P."/>
            <person name="Hampl V."/>
        </authorList>
    </citation>
    <scope>NUCLEOTIDE SEQUENCE</scope>
    <source>
        <strain evidence="1">STM</strain>
    </source>
</reference>
<gene>
    <name evidence="1" type="ORF">EZS27_032019</name>
</gene>
<dbReference type="EMBL" id="SNRY01004368">
    <property type="protein sequence ID" value="KAA6317899.1"/>
    <property type="molecule type" value="Genomic_DNA"/>
</dbReference>
<name>A0A5J4Q9S9_9ZZZZ</name>
<evidence type="ECO:0000313" key="1">
    <source>
        <dbReference type="EMBL" id="KAA6317899.1"/>
    </source>
</evidence>
<protein>
    <submittedName>
        <fullName evidence="1">Uncharacterized protein</fullName>
    </submittedName>
</protein>
<accession>A0A5J4Q9S9</accession>